<evidence type="ECO:0000313" key="8">
    <source>
        <dbReference type="EMBL" id="PRQ59736.1"/>
    </source>
</evidence>
<dbReference type="CDD" id="cd04216">
    <property type="entry name" value="Phytocyanin"/>
    <property type="match status" value="1"/>
</dbReference>
<sequence length="199" mass="21120">MVPSNTLICISLDIMAKLLLVCGLVVLGFALTCYAATTYTVGGNSGWDISTDLPTWASDKKFVVGDVLWFQYSSSNSVNQVTKENFEGCNTTNVVKSYTGGNTTVTLTRPGEWYFVSGNKLYCLGGMKLQVPVQGNQLSYAPARAPQSSTGSDQGPNSLPNDPSSKNNTPTSAGLSIHGGSDNVLVLIVFGTLAAMLWM</sequence>
<dbReference type="PANTHER" id="PTHR33021">
    <property type="entry name" value="BLUE COPPER PROTEIN"/>
    <property type="match status" value="1"/>
</dbReference>
<evidence type="ECO:0000256" key="5">
    <source>
        <dbReference type="ARBA" id="ARBA00023180"/>
    </source>
</evidence>
<name>A0A2P6SM38_ROSCH</name>
<keyword evidence="9" id="KW-1185">Reference proteome</keyword>
<dbReference type="Pfam" id="PF02298">
    <property type="entry name" value="Cu_bind_like"/>
    <property type="match status" value="1"/>
</dbReference>
<evidence type="ECO:0000256" key="1">
    <source>
        <dbReference type="ARBA" id="ARBA00022448"/>
    </source>
</evidence>
<dbReference type="InterPro" id="IPR008972">
    <property type="entry name" value="Cupredoxin"/>
</dbReference>
<reference evidence="8 9" key="1">
    <citation type="journal article" date="2018" name="Nat. Genet.">
        <title>The Rosa genome provides new insights in the design of modern roses.</title>
        <authorList>
            <person name="Bendahmane M."/>
        </authorList>
    </citation>
    <scope>NUCLEOTIDE SEQUENCE [LARGE SCALE GENOMIC DNA]</scope>
    <source>
        <strain evidence="9">cv. Old Blush</strain>
    </source>
</reference>
<proteinExistence type="predicted"/>
<dbReference type="Gene3D" id="2.60.40.420">
    <property type="entry name" value="Cupredoxins - blue copper proteins"/>
    <property type="match status" value="1"/>
</dbReference>
<feature type="compositionally biased region" description="Polar residues" evidence="6">
    <location>
        <begin position="146"/>
        <end position="174"/>
    </location>
</feature>
<dbReference type="STRING" id="74649.A0A2P6SM38"/>
<evidence type="ECO:0000313" key="9">
    <source>
        <dbReference type="Proteomes" id="UP000238479"/>
    </source>
</evidence>
<dbReference type="GO" id="GO:0005886">
    <property type="term" value="C:plasma membrane"/>
    <property type="evidence" value="ECO:0007669"/>
    <property type="project" value="TreeGrafter"/>
</dbReference>
<accession>A0A2P6SM38</accession>
<dbReference type="FunFam" id="2.60.40.420:FF:000003">
    <property type="entry name" value="Blue copper"/>
    <property type="match status" value="1"/>
</dbReference>
<keyword evidence="5" id="KW-0325">Glycoprotein</keyword>
<evidence type="ECO:0000256" key="2">
    <source>
        <dbReference type="ARBA" id="ARBA00022723"/>
    </source>
</evidence>
<feature type="domain" description="Phytocyanin" evidence="7">
    <location>
        <begin position="37"/>
        <end position="135"/>
    </location>
</feature>
<evidence type="ECO:0000259" key="7">
    <source>
        <dbReference type="PROSITE" id="PS51485"/>
    </source>
</evidence>
<dbReference type="PROSITE" id="PS51485">
    <property type="entry name" value="PHYTOCYANIN"/>
    <property type="match status" value="1"/>
</dbReference>
<dbReference type="OMA" id="CFATITF"/>
<evidence type="ECO:0000256" key="6">
    <source>
        <dbReference type="SAM" id="MobiDB-lite"/>
    </source>
</evidence>
<comment type="caution">
    <text evidence="8">The sequence shown here is derived from an EMBL/GenBank/DDBJ whole genome shotgun (WGS) entry which is preliminary data.</text>
</comment>
<dbReference type="Proteomes" id="UP000238479">
    <property type="component" value="Chromosome 1"/>
</dbReference>
<dbReference type="SUPFAM" id="SSF49503">
    <property type="entry name" value="Cupredoxins"/>
    <property type="match status" value="1"/>
</dbReference>
<evidence type="ECO:0000256" key="3">
    <source>
        <dbReference type="ARBA" id="ARBA00022982"/>
    </source>
</evidence>
<feature type="region of interest" description="Disordered" evidence="6">
    <location>
        <begin position="141"/>
        <end position="175"/>
    </location>
</feature>
<dbReference type="InterPro" id="IPR003245">
    <property type="entry name" value="Phytocyanin_dom"/>
</dbReference>
<dbReference type="PANTHER" id="PTHR33021:SF70">
    <property type="entry name" value="PHYTOCYANIN DOMAIN-CONTAINING PROTEIN"/>
    <property type="match status" value="1"/>
</dbReference>
<dbReference type="InterPro" id="IPR039391">
    <property type="entry name" value="Phytocyanin-like"/>
</dbReference>
<keyword evidence="2" id="KW-0479">Metal-binding</keyword>
<protein>
    <submittedName>
        <fullName evidence="8">Putative cupredoxin</fullName>
    </submittedName>
</protein>
<dbReference type="Gramene" id="PRQ59736">
    <property type="protein sequence ID" value="PRQ59736"/>
    <property type="gene ID" value="RchiOBHm_Chr1g0373501"/>
</dbReference>
<keyword evidence="4" id="KW-0186">Copper</keyword>
<keyword evidence="3" id="KW-0249">Electron transport</keyword>
<organism evidence="8 9">
    <name type="scientific">Rosa chinensis</name>
    <name type="common">China rose</name>
    <dbReference type="NCBI Taxonomy" id="74649"/>
    <lineage>
        <taxon>Eukaryota</taxon>
        <taxon>Viridiplantae</taxon>
        <taxon>Streptophyta</taxon>
        <taxon>Embryophyta</taxon>
        <taxon>Tracheophyta</taxon>
        <taxon>Spermatophyta</taxon>
        <taxon>Magnoliopsida</taxon>
        <taxon>eudicotyledons</taxon>
        <taxon>Gunneridae</taxon>
        <taxon>Pentapetalae</taxon>
        <taxon>rosids</taxon>
        <taxon>fabids</taxon>
        <taxon>Rosales</taxon>
        <taxon>Rosaceae</taxon>
        <taxon>Rosoideae</taxon>
        <taxon>Rosoideae incertae sedis</taxon>
        <taxon>Rosa</taxon>
    </lineage>
</organism>
<keyword evidence="1" id="KW-0813">Transport</keyword>
<gene>
    <name evidence="8" type="ORF">RchiOBHm_Chr1g0373501</name>
</gene>
<dbReference type="EMBL" id="PDCK01000039">
    <property type="protein sequence ID" value="PRQ59736.1"/>
    <property type="molecule type" value="Genomic_DNA"/>
</dbReference>
<dbReference type="GO" id="GO:0009055">
    <property type="term" value="F:electron transfer activity"/>
    <property type="evidence" value="ECO:0007669"/>
    <property type="project" value="InterPro"/>
</dbReference>
<dbReference type="AlphaFoldDB" id="A0A2P6SM38"/>
<evidence type="ECO:0000256" key="4">
    <source>
        <dbReference type="ARBA" id="ARBA00023008"/>
    </source>
</evidence>
<dbReference type="GO" id="GO:0046872">
    <property type="term" value="F:metal ion binding"/>
    <property type="evidence" value="ECO:0007669"/>
    <property type="project" value="UniProtKB-KW"/>
</dbReference>